<dbReference type="SUPFAM" id="SSF52141">
    <property type="entry name" value="Uracil-DNA glycosylase-like"/>
    <property type="match status" value="1"/>
</dbReference>
<sequence>MSLMTREDVLRELELLPVWQLKAPLPNVPQMPALTPVDTSVIEKAPPLPSSVIEPAPLDNTDVEVTATATPPFRLLISDNASMAFALDSNSGDAQDVETLLSNMLKAININCSIDIAEATTAMLAEHGVKVVVVMGEVAAHSLMGQLQTIDDWRSAQSATPVYYQSLPVVVTYHPAFLLKNTVYKAKAWVDLCTAKRMLQGL</sequence>
<gene>
    <name evidence="1" type="ORF">C3Y98_07625</name>
</gene>
<dbReference type="OrthoDB" id="5290748at2"/>
<evidence type="ECO:0000313" key="1">
    <source>
        <dbReference type="EMBL" id="TFW71131.1"/>
    </source>
</evidence>
<dbReference type="Proteomes" id="UP000297706">
    <property type="component" value="Unassembled WGS sequence"/>
</dbReference>
<protein>
    <recommendedName>
        <fullName evidence="3">Uracil-DNA glycosylase-like domain-containing protein</fullName>
    </recommendedName>
</protein>
<comment type="caution">
    <text evidence="1">The sequence shown here is derived from an EMBL/GenBank/DDBJ whole genome shotgun (WGS) entry which is preliminary data.</text>
</comment>
<dbReference type="EMBL" id="PQVH01000009">
    <property type="protein sequence ID" value="TFW71131.1"/>
    <property type="molecule type" value="Genomic_DNA"/>
</dbReference>
<evidence type="ECO:0000313" key="2">
    <source>
        <dbReference type="Proteomes" id="UP000297706"/>
    </source>
</evidence>
<reference evidence="1 2" key="1">
    <citation type="submission" date="2018-02" db="EMBL/GenBank/DDBJ databases">
        <title>A novel lanthanide dependent methylotroph, Methylotenera sp. La3113.</title>
        <authorList>
            <person name="Lv H."/>
            <person name="Tani A."/>
        </authorList>
    </citation>
    <scope>NUCLEOTIDE SEQUENCE [LARGE SCALE GENOMIC DNA]</scope>
    <source>
        <strain evidence="1 2">La3113</strain>
    </source>
</reference>
<proteinExistence type="predicted"/>
<organism evidence="1 2">
    <name type="scientific">Methylotenera oryzisoli</name>
    <dbReference type="NCBI Taxonomy" id="2080758"/>
    <lineage>
        <taxon>Bacteria</taxon>
        <taxon>Pseudomonadati</taxon>
        <taxon>Pseudomonadota</taxon>
        <taxon>Betaproteobacteria</taxon>
        <taxon>Nitrosomonadales</taxon>
        <taxon>Methylophilaceae</taxon>
        <taxon>Methylotenera</taxon>
    </lineage>
</organism>
<evidence type="ECO:0008006" key="3">
    <source>
        <dbReference type="Google" id="ProtNLM"/>
    </source>
</evidence>
<name>A0A4Y9VQA4_9PROT</name>
<dbReference type="Gene3D" id="3.40.470.10">
    <property type="entry name" value="Uracil-DNA glycosylase-like domain"/>
    <property type="match status" value="1"/>
</dbReference>
<dbReference type="AlphaFoldDB" id="A0A4Y9VQA4"/>
<accession>A0A4Y9VQA4</accession>
<dbReference type="InterPro" id="IPR036895">
    <property type="entry name" value="Uracil-DNA_glycosylase-like_sf"/>
</dbReference>
<keyword evidence="2" id="KW-1185">Reference proteome</keyword>
<dbReference type="RefSeq" id="WP_135277844.1">
    <property type="nucleotide sequence ID" value="NZ_PQVH01000009.1"/>
</dbReference>